<dbReference type="SUPFAM" id="SSF47616">
    <property type="entry name" value="GST C-terminal domain-like"/>
    <property type="match status" value="1"/>
</dbReference>
<dbReference type="GO" id="GO:0015031">
    <property type="term" value="P:protein transport"/>
    <property type="evidence" value="ECO:0007669"/>
    <property type="project" value="UniProtKB-KW"/>
</dbReference>
<keyword evidence="3" id="KW-0813">Transport</keyword>
<feature type="region of interest" description="Disordered" evidence="9">
    <location>
        <begin position="243"/>
        <end position="266"/>
    </location>
</feature>
<dbReference type="InterPro" id="IPR050931">
    <property type="entry name" value="Mito_Protein_Transport_Metaxin"/>
</dbReference>
<evidence type="ECO:0000256" key="4">
    <source>
        <dbReference type="ARBA" id="ARBA00022787"/>
    </source>
</evidence>
<dbReference type="InterPro" id="IPR033468">
    <property type="entry name" value="Metaxin_GST"/>
</dbReference>
<accession>V3ZV28</accession>
<dbReference type="InterPro" id="IPR019564">
    <property type="entry name" value="Sam37/metaxin_N"/>
</dbReference>
<name>V3ZV28_LOTGI</name>
<keyword evidence="6" id="KW-0496">Mitochondrion</keyword>
<evidence type="ECO:0000256" key="2">
    <source>
        <dbReference type="ARBA" id="ARBA00009170"/>
    </source>
</evidence>
<dbReference type="CTD" id="20249582"/>
<evidence type="ECO:0000256" key="1">
    <source>
        <dbReference type="ARBA" id="ARBA00004294"/>
    </source>
</evidence>
<evidence type="ECO:0000256" key="8">
    <source>
        <dbReference type="PIRNR" id="PIRNR038150"/>
    </source>
</evidence>
<dbReference type="GO" id="GO:0001401">
    <property type="term" value="C:SAM complex"/>
    <property type="evidence" value="ECO:0007669"/>
    <property type="project" value="InterPro"/>
</dbReference>
<dbReference type="Pfam" id="PF10568">
    <property type="entry name" value="Tom37"/>
    <property type="match status" value="1"/>
</dbReference>
<evidence type="ECO:0000256" key="7">
    <source>
        <dbReference type="ARBA" id="ARBA00023136"/>
    </source>
</evidence>
<dbReference type="PANTHER" id="PTHR12289:SF41">
    <property type="entry name" value="FAILED AXON CONNECTIONS-RELATED"/>
    <property type="match status" value="1"/>
</dbReference>
<comment type="subcellular location">
    <subcellularLocation>
        <location evidence="1 8">Mitochondrion outer membrane</location>
    </subcellularLocation>
</comment>
<feature type="compositionally biased region" description="Acidic residues" evidence="9">
    <location>
        <begin position="317"/>
        <end position="330"/>
    </location>
</feature>
<keyword evidence="7 10" id="KW-0472">Membrane</keyword>
<dbReference type="GO" id="GO:0007005">
    <property type="term" value="P:mitochondrion organization"/>
    <property type="evidence" value="ECO:0007669"/>
    <property type="project" value="InterPro"/>
</dbReference>
<dbReference type="InterPro" id="IPR036282">
    <property type="entry name" value="Glutathione-S-Trfase_C_sf"/>
</dbReference>
<dbReference type="AlphaFoldDB" id="V3ZV28"/>
<feature type="transmembrane region" description="Helical" evidence="10">
    <location>
        <begin position="275"/>
        <end position="299"/>
    </location>
</feature>
<evidence type="ECO:0000259" key="11">
    <source>
        <dbReference type="Pfam" id="PF10568"/>
    </source>
</evidence>
<dbReference type="EMBL" id="KB202719">
    <property type="protein sequence ID" value="ESO88232.1"/>
    <property type="molecule type" value="Genomic_DNA"/>
</dbReference>
<dbReference type="InterPro" id="IPR017410">
    <property type="entry name" value="Metaxin1/3"/>
</dbReference>
<evidence type="ECO:0000256" key="6">
    <source>
        <dbReference type="ARBA" id="ARBA00023128"/>
    </source>
</evidence>
<keyword evidence="10" id="KW-1133">Transmembrane helix</keyword>
<dbReference type="OMA" id="PIPFNFY"/>
<reference evidence="13 14" key="1">
    <citation type="journal article" date="2013" name="Nature">
        <title>Insights into bilaterian evolution from three spiralian genomes.</title>
        <authorList>
            <person name="Simakov O."/>
            <person name="Marletaz F."/>
            <person name="Cho S.J."/>
            <person name="Edsinger-Gonzales E."/>
            <person name="Havlak P."/>
            <person name="Hellsten U."/>
            <person name="Kuo D.H."/>
            <person name="Larsson T."/>
            <person name="Lv J."/>
            <person name="Arendt D."/>
            <person name="Savage R."/>
            <person name="Osoegawa K."/>
            <person name="de Jong P."/>
            <person name="Grimwood J."/>
            <person name="Chapman J.A."/>
            <person name="Shapiro H."/>
            <person name="Aerts A."/>
            <person name="Otillar R.P."/>
            <person name="Terry A.Y."/>
            <person name="Boore J.L."/>
            <person name="Grigoriev I.V."/>
            <person name="Lindberg D.R."/>
            <person name="Seaver E.C."/>
            <person name="Weisblat D.A."/>
            <person name="Putnam N.H."/>
            <person name="Rokhsar D.S."/>
        </authorList>
    </citation>
    <scope>NUCLEOTIDE SEQUENCE [LARGE SCALE GENOMIC DNA]</scope>
</reference>
<keyword evidence="4 8" id="KW-1000">Mitochondrion outer membrane</keyword>
<dbReference type="InterPro" id="IPR040079">
    <property type="entry name" value="Glutathione_S-Trfase"/>
</dbReference>
<dbReference type="STRING" id="225164.V3ZV28"/>
<keyword evidence="14" id="KW-1185">Reference proteome</keyword>
<feature type="compositionally biased region" description="Basic and acidic residues" evidence="9">
    <location>
        <begin position="247"/>
        <end position="257"/>
    </location>
</feature>
<dbReference type="OrthoDB" id="5835136at2759"/>
<evidence type="ECO:0000256" key="5">
    <source>
        <dbReference type="ARBA" id="ARBA00022927"/>
    </source>
</evidence>
<dbReference type="HOGENOM" id="CLU_044137_5_0_1"/>
<feature type="domain" description="Mitochondrial outer membrane transport complex Sam37/metaxin N-terminal" evidence="11">
    <location>
        <begin position="23"/>
        <end position="143"/>
    </location>
</feature>
<evidence type="ECO:0000256" key="3">
    <source>
        <dbReference type="ARBA" id="ARBA00022448"/>
    </source>
</evidence>
<keyword evidence="10" id="KW-0812">Transmembrane</keyword>
<evidence type="ECO:0000313" key="13">
    <source>
        <dbReference type="EMBL" id="ESO88232.1"/>
    </source>
</evidence>
<proteinExistence type="inferred from homology"/>
<dbReference type="CDD" id="cd03212">
    <property type="entry name" value="GST_C_Metaxin1_3"/>
    <property type="match status" value="1"/>
</dbReference>
<evidence type="ECO:0000313" key="14">
    <source>
        <dbReference type="Proteomes" id="UP000030746"/>
    </source>
</evidence>
<dbReference type="GeneID" id="20249582"/>
<sequence>MAWFCSLPVWKGDWDLPSVDPSCLAALAYCRFSGVPVKLKKIGNPWRSPSGELPIMRHKKVTETKVTEIFSYLRKQNYGCDFNLSNKQSADAIAFSSMLEEKLLPAILHLWWVDNKTYSDFTRPWYAKVLPFPLNFFIPDQIQKKASMRVTLTKGGSNVTDSELEAKIYKEAKECMNYLAYRLGKQDYFFGNAPSSLDALVFGYLAPILKAPLPNNQLQNHLKMCDNLCSLCNNILQRYLPPDPEEVEKKKAEEKSKPQSTTEYSDFPHRRRNMILAAIFALSAMAGYALLSGLIHLQITDSDEDNDLKNPHGYIQNEEDNEEYEDGRED</sequence>
<dbReference type="SFLD" id="SFLDS00019">
    <property type="entry name" value="Glutathione_Transferase_(cytos"/>
    <property type="match status" value="1"/>
</dbReference>
<gene>
    <name evidence="13" type="ORF">LOTGIDRAFT_234567</name>
</gene>
<feature type="region of interest" description="Disordered" evidence="9">
    <location>
        <begin position="303"/>
        <end position="330"/>
    </location>
</feature>
<dbReference type="Proteomes" id="UP000030746">
    <property type="component" value="Unassembled WGS sequence"/>
</dbReference>
<dbReference type="SFLD" id="SFLDG01180">
    <property type="entry name" value="SUF1"/>
    <property type="match status" value="1"/>
</dbReference>
<organism evidence="13 14">
    <name type="scientific">Lottia gigantea</name>
    <name type="common">Giant owl limpet</name>
    <dbReference type="NCBI Taxonomy" id="225164"/>
    <lineage>
        <taxon>Eukaryota</taxon>
        <taxon>Metazoa</taxon>
        <taxon>Spiralia</taxon>
        <taxon>Lophotrochozoa</taxon>
        <taxon>Mollusca</taxon>
        <taxon>Gastropoda</taxon>
        <taxon>Patellogastropoda</taxon>
        <taxon>Lottioidea</taxon>
        <taxon>Lottiidae</taxon>
        <taxon>Lottia</taxon>
    </lineage>
</organism>
<protein>
    <recommendedName>
        <fullName evidence="8">Metaxin</fullName>
    </recommendedName>
</protein>
<evidence type="ECO:0000256" key="9">
    <source>
        <dbReference type="SAM" id="MobiDB-lite"/>
    </source>
</evidence>
<keyword evidence="5" id="KW-0653">Protein transport</keyword>
<feature type="domain" description="Metaxin glutathione S-transferase" evidence="12">
    <location>
        <begin position="172"/>
        <end position="235"/>
    </location>
</feature>
<dbReference type="KEGG" id="lgi:LOTGIDRAFT_234567"/>
<evidence type="ECO:0000256" key="10">
    <source>
        <dbReference type="SAM" id="Phobius"/>
    </source>
</evidence>
<comment type="similarity">
    <text evidence="2 8">Belongs to the metaxin family.</text>
</comment>
<dbReference type="RefSeq" id="XP_009060952.1">
    <property type="nucleotide sequence ID" value="XM_009062704.1"/>
</dbReference>
<evidence type="ECO:0000259" key="12">
    <source>
        <dbReference type="Pfam" id="PF17171"/>
    </source>
</evidence>
<dbReference type="CDD" id="cd03078">
    <property type="entry name" value="GST_N_Metaxin1_like"/>
    <property type="match status" value="1"/>
</dbReference>
<dbReference type="PIRSF" id="PIRSF038150">
    <property type="entry name" value="Metaxin"/>
    <property type="match status" value="1"/>
</dbReference>
<dbReference type="Pfam" id="PF17171">
    <property type="entry name" value="GST_C_6"/>
    <property type="match status" value="1"/>
</dbReference>
<dbReference type="PANTHER" id="PTHR12289">
    <property type="entry name" value="METAXIN RELATED"/>
    <property type="match status" value="1"/>
</dbReference>